<dbReference type="Pfam" id="PF04679">
    <property type="entry name" value="DNA_ligase_A_C"/>
    <property type="match status" value="1"/>
</dbReference>
<comment type="caution">
    <text evidence="18">The sequence shown here is derived from an EMBL/GenBank/DDBJ whole genome shotgun (WGS) entry which is preliminary data.</text>
</comment>
<keyword evidence="9 14" id="KW-0233">DNA recombination</keyword>
<dbReference type="Proteomes" id="UP000317494">
    <property type="component" value="Unassembled WGS sequence"/>
</dbReference>
<dbReference type="GO" id="GO:0071897">
    <property type="term" value="P:DNA biosynthetic process"/>
    <property type="evidence" value="ECO:0007669"/>
    <property type="project" value="InterPro"/>
</dbReference>
<evidence type="ECO:0000256" key="1">
    <source>
        <dbReference type="ARBA" id="ARBA00004123"/>
    </source>
</evidence>
<dbReference type="InterPro" id="IPR012309">
    <property type="entry name" value="DNA_ligase_ATP-dep_C"/>
</dbReference>
<dbReference type="STRING" id="286115.A0A507CTI1"/>
<dbReference type="PANTHER" id="PTHR45674">
    <property type="entry name" value="DNA LIGASE 1/3 FAMILY MEMBER"/>
    <property type="match status" value="1"/>
</dbReference>
<dbReference type="FunFam" id="1.10.3260.10:FF:000001">
    <property type="entry name" value="DNA ligase"/>
    <property type="match status" value="1"/>
</dbReference>
<dbReference type="EC" id="6.5.1.1" evidence="14"/>
<dbReference type="NCBIfam" id="TIGR00574">
    <property type="entry name" value="dnl1"/>
    <property type="match status" value="1"/>
</dbReference>
<feature type="region of interest" description="Disordered" evidence="16">
    <location>
        <begin position="16"/>
        <end position="189"/>
    </location>
</feature>
<evidence type="ECO:0000256" key="10">
    <source>
        <dbReference type="ARBA" id="ARBA00023204"/>
    </source>
</evidence>
<protein>
    <recommendedName>
        <fullName evidence="14">DNA ligase</fullName>
        <ecNumber evidence="14">6.5.1.1</ecNumber>
    </recommendedName>
</protein>
<feature type="compositionally biased region" description="Basic and acidic residues" evidence="16">
    <location>
        <begin position="41"/>
        <end position="50"/>
    </location>
</feature>
<dbReference type="SUPFAM" id="SSF56091">
    <property type="entry name" value="DNA ligase/mRNA capping enzyme, catalytic domain"/>
    <property type="match status" value="1"/>
</dbReference>
<dbReference type="AlphaFoldDB" id="A0A507CTI1"/>
<keyword evidence="5" id="KW-0235">DNA replication</keyword>
<feature type="compositionally biased region" description="Low complexity" evidence="16">
    <location>
        <begin position="51"/>
        <end position="65"/>
    </location>
</feature>
<keyword evidence="20" id="KW-1185">Reference proteome</keyword>
<dbReference type="GO" id="GO:0005524">
    <property type="term" value="F:ATP binding"/>
    <property type="evidence" value="ECO:0007669"/>
    <property type="project" value="UniProtKB-KW"/>
</dbReference>
<dbReference type="Pfam" id="PF01068">
    <property type="entry name" value="DNA_ligase_A_M"/>
    <property type="match status" value="1"/>
</dbReference>
<evidence type="ECO:0000256" key="5">
    <source>
        <dbReference type="ARBA" id="ARBA00022705"/>
    </source>
</evidence>
<evidence type="ECO:0000256" key="14">
    <source>
        <dbReference type="RuleBase" id="RU000617"/>
    </source>
</evidence>
<feature type="compositionally biased region" description="Low complexity" evidence="16">
    <location>
        <begin position="138"/>
        <end position="147"/>
    </location>
</feature>
<dbReference type="CDD" id="cd07969">
    <property type="entry name" value="OBF_DNA_ligase_I"/>
    <property type="match status" value="1"/>
</dbReference>
<dbReference type="GO" id="GO:0003677">
    <property type="term" value="F:DNA binding"/>
    <property type="evidence" value="ECO:0007669"/>
    <property type="project" value="InterPro"/>
</dbReference>
<accession>A0A507CTI1</accession>
<dbReference type="SUPFAM" id="SSF117018">
    <property type="entry name" value="ATP-dependent DNA ligase DNA-binding domain"/>
    <property type="match status" value="1"/>
</dbReference>
<dbReference type="GO" id="GO:0005634">
    <property type="term" value="C:nucleus"/>
    <property type="evidence" value="ECO:0007669"/>
    <property type="project" value="UniProtKB-SubCell"/>
</dbReference>
<dbReference type="InterPro" id="IPR016059">
    <property type="entry name" value="DNA_ligase_ATP-dep_CS"/>
</dbReference>
<dbReference type="PROSITE" id="PS00333">
    <property type="entry name" value="DNA_LIGASE_A2"/>
    <property type="match status" value="1"/>
</dbReference>
<evidence type="ECO:0000256" key="3">
    <source>
        <dbReference type="ARBA" id="ARBA00022598"/>
    </source>
</evidence>
<dbReference type="GO" id="GO:0006281">
    <property type="term" value="P:DNA repair"/>
    <property type="evidence" value="ECO:0007669"/>
    <property type="project" value="UniProtKB-KW"/>
</dbReference>
<dbReference type="PROSITE" id="PS50160">
    <property type="entry name" value="DNA_LIGASE_A3"/>
    <property type="match status" value="1"/>
</dbReference>
<comment type="subcellular location">
    <subcellularLocation>
        <location evidence="1">Nucleus</location>
    </subcellularLocation>
</comment>
<keyword evidence="8 14" id="KW-0067">ATP-binding</keyword>
<dbReference type="Gene3D" id="1.10.3260.10">
    <property type="entry name" value="DNA ligase, ATP-dependent, N-terminal domain"/>
    <property type="match status" value="1"/>
</dbReference>
<keyword evidence="10 14" id="KW-0234">DNA repair</keyword>
<name>A0A507CTI1_9FUNG</name>
<evidence type="ECO:0000256" key="8">
    <source>
        <dbReference type="ARBA" id="ARBA00022840"/>
    </source>
</evidence>
<evidence type="ECO:0000259" key="17">
    <source>
        <dbReference type="PROSITE" id="PS50160"/>
    </source>
</evidence>
<dbReference type="InterPro" id="IPR000977">
    <property type="entry name" value="DNA_ligase_ATP-dep"/>
</dbReference>
<dbReference type="PANTHER" id="PTHR45674:SF4">
    <property type="entry name" value="DNA LIGASE 1"/>
    <property type="match status" value="1"/>
</dbReference>
<dbReference type="InterPro" id="IPR012308">
    <property type="entry name" value="DNA_ligase_ATP-dep_N"/>
</dbReference>
<proteinExistence type="inferred from homology"/>
<evidence type="ECO:0000256" key="7">
    <source>
        <dbReference type="ARBA" id="ARBA00022763"/>
    </source>
</evidence>
<evidence type="ECO:0000313" key="20">
    <source>
        <dbReference type="Proteomes" id="UP000317494"/>
    </source>
</evidence>
<dbReference type="Proteomes" id="UP000320475">
    <property type="component" value="Unassembled WGS sequence"/>
</dbReference>
<dbReference type="InterPro" id="IPR050191">
    <property type="entry name" value="ATP-dep_DNA_ligase"/>
</dbReference>
<evidence type="ECO:0000256" key="16">
    <source>
        <dbReference type="SAM" id="MobiDB-lite"/>
    </source>
</evidence>
<keyword evidence="7 14" id="KW-0227">DNA damage</keyword>
<dbReference type="FunFam" id="3.30.470.30:FF:000016">
    <property type="entry name" value="DNA ligase"/>
    <property type="match status" value="1"/>
</dbReference>
<evidence type="ECO:0000256" key="15">
    <source>
        <dbReference type="RuleBase" id="RU004196"/>
    </source>
</evidence>
<dbReference type="GO" id="GO:0003910">
    <property type="term" value="F:DNA ligase (ATP) activity"/>
    <property type="evidence" value="ECO:0007669"/>
    <property type="project" value="UniProtKB-EC"/>
</dbReference>
<evidence type="ECO:0000313" key="21">
    <source>
        <dbReference type="Proteomes" id="UP000320475"/>
    </source>
</evidence>
<evidence type="ECO:0000256" key="6">
    <source>
        <dbReference type="ARBA" id="ARBA00022741"/>
    </source>
</evidence>
<dbReference type="Pfam" id="PF04675">
    <property type="entry name" value="DNA_ligase_A_N"/>
    <property type="match status" value="1"/>
</dbReference>
<evidence type="ECO:0000313" key="19">
    <source>
        <dbReference type="EMBL" id="TPX42744.1"/>
    </source>
</evidence>
<sequence>MSKKQATLASFWANGCSTVIKGPPPDPINAPHRHTQSGDTASDKTSKENEVPSSSSSSPLVEHSSTLIAKKTSTIEAKKKRRVIDDSDSDIQDANDASPTAHASTTEKAKSDDESRPPAKRSLPSPDKKARAKKAKKSSSPTKSSYKSKTEVVPPHHAPSSGSDSDLGEHTAEPPRASPLNADLSKPEPVSTSCSELFTNVCWKQGEKVPYVALCDTFDAVEATTKRLEIQSILTKYLLTVIRQSPDDLLQCVYLCINRLSPEYEGKELGIGESILIKAIAVATGRPVAKIKADLETVGDLGKVAQSSRSSQQTMFKPKPLTVSHVFNTLKEISEISGGNSQAKKIAKMNSMLVACNGPETKYLVRSLEGKLRIGLAEQTVLVSLANAAVRHEVGDKNISKESMDAACLEATGIIKQVYSELPNYDVIIPTLLMHGYQELPNRCQLTPGIPLKPMLAHPTKALSDVLDRFEGMTFTCEYKYDGERAQIHKLEDGSTRIFSRNSENLSGKYPDIMDRLPNIGKPGTVTSFVLDAEAVPWDREKKCILPFQVLSTRKRKGVTTEGVQVQVLVFAFDLLYLNGQPLIREPFVKRREILHQHFQEIEGEFAFAKHMDTADVGEIQTFLDESVVGNCEGLMVKTLEKEASYEPSKRSRNWLKVKKDYLSGVGDTLDLVVIGGYVGKGKRTGAYGGYLLACYDEDNEIYQSICKIGTGFSDEDLARHYEFFSKHKMDRPKHYYAYSDNPKDLPDVWFEPVQVWEIKAADLSISPVHKAASGLVDSNKGISLRFPRFIRTRDDKNPEQATNAAQIADLYRAQNINSNNKGTLQNVDEFE</sequence>
<evidence type="ECO:0000256" key="2">
    <source>
        <dbReference type="ARBA" id="ARBA00007572"/>
    </source>
</evidence>
<keyword evidence="3 14" id="KW-0436">Ligase</keyword>
<dbReference type="EMBL" id="QEAM01000270">
    <property type="protein sequence ID" value="TPX42474.1"/>
    <property type="molecule type" value="Genomic_DNA"/>
</dbReference>
<dbReference type="CDD" id="cd07900">
    <property type="entry name" value="Adenylation_DNA_ligase_I_Euk"/>
    <property type="match status" value="1"/>
</dbReference>
<evidence type="ECO:0000256" key="9">
    <source>
        <dbReference type="ARBA" id="ARBA00023172"/>
    </source>
</evidence>
<dbReference type="FunFam" id="2.40.50.140:FF:000062">
    <property type="entry name" value="DNA ligase"/>
    <property type="match status" value="1"/>
</dbReference>
<dbReference type="OrthoDB" id="206088at2759"/>
<evidence type="ECO:0000256" key="11">
    <source>
        <dbReference type="ARBA" id="ARBA00023242"/>
    </source>
</evidence>
<evidence type="ECO:0000256" key="12">
    <source>
        <dbReference type="ARBA" id="ARBA00023306"/>
    </source>
</evidence>
<dbReference type="SUPFAM" id="SSF50249">
    <property type="entry name" value="Nucleic acid-binding proteins"/>
    <property type="match status" value="1"/>
</dbReference>
<keyword evidence="12" id="KW-0131">Cell cycle</keyword>
<evidence type="ECO:0000256" key="13">
    <source>
        <dbReference type="ARBA" id="ARBA00034003"/>
    </source>
</evidence>
<evidence type="ECO:0000256" key="4">
    <source>
        <dbReference type="ARBA" id="ARBA00022618"/>
    </source>
</evidence>
<evidence type="ECO:0000313" key="18">
    <source>
        <dbReference type="EMBL" id="TPX42474.1"/>
    </source>
</evidence>
<gene>
    <name evidence="18" type="ORF">SeLEV6574_g05589</name>
    <name evidence="19" type="ORF">SeMB42_g05004</name>
</gene>
<dbReference type="InterPro" id="IPR036599">
    <property type="entry name" value="DNA_ligase_N_sf"/>
</dbReference>
<dbReference type="GO" id="GO:0006310">
    <property type="term" value="P:DNA recombination"/>
    <property type="evidence" value="ECO:0007669"/>
    <property type="project" value="UniProtKB-KW"/>
</dbReference>
<dbReference type="Gene3D" id="3.30.470.30">
    <property type="entry name" value="DNA ligase/mRNA capping enzyme"/>
    <property type="match status" value="1"/>
</dbReference>
<keyword evidence="6 14" id="KW-0547">Nucleotide-binding</keyword>
<feature type="compositionally biased region" description="Basic and acidic residues" evidence="16">
    <location>
        <begin position="105"/>
        <end position="117"/>
    </location>
</feature>
<dbReference type="PROSITE" id="PS00697">
    <property type="entry name" value="DNA_LIGASE_A1"/>
    <property type="match status" value="1"/>
</dbReference>
<dbReference type="GO" id="GO:0005739">
    <property type="term" value="C:mitochondrion"/>
    <property type="evidence" value="ECO:0007669"/>
    <property type="project" value="TreeGrafter"/>
</dbReference>
<organism evidence="18 21">
    <name type="scientific">Synchytrium endobioticum</name>
    <dbReference type="NCBI Taxonomy" id="286115"/>
    <lineage>
        <taxon>Eukaryota</taxon>
        <taxon>Fungi</taxon>
        <taxon>Fungi incertae sedis</taxon>
        <taxon>Chytridiomycota</taxon>
        <taxon>Chytridiomycota incertae sedis</taxon>
        <taxon>Chytridiomycetes</taxon>
        <taxon>Synchytriales</taxon>
        <taxon>Synchytriaceae</taxon>
        <taxon>Synchytrium</taxon>
    </lineage>
</organism>
<keyword evidence="11" id="KW-0539">Nucleus</keyword>
<keyword evidence="4" id="KW-0132">Cell division</keyword>
<dbReference type="VEuPathDB" id="FungiDB:SeMB42_g05004"/>
<comment type="catalytic activity">
    <reaction evidence="13 14">
        <text>ATP + (deoxyribonucleotide)n-3'-hydroxyl + 5'-phospho-(deoxyribonucleotide)m = (deoxyribonucleotide)n+m + AMP + diphosphate.</text>
        <dbReference type="EC" id="6.5.1.1"/>
    </reaction>
</comment>
<dbReference type="InterPro" id="IPR012340">
    <property type="entry name" value="NA-bd_OB-fold"/>
</dbReference>
<dbReference type="GO" id="GO:0051301">
    <property type="term" value="P:cell division"/>
    <property type="evidence" value="ECO:0007669"/>
    <property type="project" value="UniProtKB-KW"/>
</dbReference>
<feature type="domain" description="ATP-dependent DNA ligase family profile" evidence="17">
    <location>
        <begin position="561"/>
        <end position="697"/>
    </location>
</feature>
<reference evidence="20 21" key="1">
    <citation type="journal article" date="2019" name="Sci. Rep.">
        <title>Comparative genomics of chytrid fungi reveal insights into the obligate biotrophic and pathogenic lifestyle of Synchytrium endobioticum.</title>
        <authorList>
            <person name="van de Vossenberg B.T.L.H."/>
            <person name="Warris S."/>
            <person name="Nguyen H.D.T."/>
            <person name="van Gent-Pelzer M.P.E."/>
            <person name="Joly D.L."/>
            <person name="van de Geest H.C."/>
            <person name="Bonants P.J.M."/>
            <person name="Smith D.S."/>
            <person name="Levesque C.A."/>
            <person name="van der Lee T.A.J."/>
        </authorList>
    </citation>
    <scope>NUCLEOTIDE SEQUENCE [LARGE SCALE GENOMIC DNA]</scope>
    <source>
        <strain evidence="18 21">LEV6574</strain>
        <strain evidence="19 20">MB42</strain>
    </source>
</reference>
<dbReference type="GO" id="GO:1903461">
    <property type="term" value="P:Okazaki fragment processing involved in mitotic DNA replication"/>
    <property type="evidence" value="ECO:0007669"/>
    <property type="project" value="TreeGrafter"/>
</dbReference>
<dbReference type="EMBL" id="QEAN01000222">
    <property type="protein sequence ID" value="TPX42744.1"/>
    <property type="molecule type" value="Genomic_DNA"/>
</dbReference>
<dbReference type="Gene3D" id="3.30.1490.70">
    <property type="match status" value="1"/>
</dbReference>
<dbReference type="InterPro" id="IPR012310">
    <property type="entry name" value="DNA_ligase_ATP-dep_cent"/>
</dbReference>
<dbReference type="Gene3D" id="2.40.50.140">
    <property type="entry name" value="Nucleic acid-binding proteins"/>
    <property type="match status" value="1"/>
</dbReference>
<comment type="similarity">
    <text evidence="2 15">Belongs to the ATP-dependent DNA ligase family.</text>
</comment>